<gene>
    <name evidence="3" type="ORF">UT19_C0003G0003</name>
</gene>
<evidence type="ECO:0000256" key="1">
    <source>
        <dbReference type="SAM" id="MobiDB-lite"/>
    </source>
</evidence>
<comment type="caution">
    <text evidence="3">The sequence shown here is derived from an EMBL/GenBank/DDBJ whole genome shotgun (WGS) entry which is preliminary data.</text>
</comment>
<dbReference type="Gene3D" id="3.30.70.270">
    <property type="match status" value="1"/>
</dbReference>
<dbReference type="PROSITE" id="PS50887">
    <property type="entry name" value="GGDEF"/>
    <property type="match status" value="1"/>
</dbReference>
<proteinExistence type="predicted"/>
<dbReference type="STRING" id="1618573.UT19_C0003G0003"/>
<reference evidence="3 4" key="1">
    <citation type="journal article" date="2015" name="Nature">
        <title>rRNA introns, odd ribosomes, and small enigmatic genomes across a large radiation of phyla.</title>
        <authorList>
            <person name="Brown C.T."/>
            <person name="Hug L.A."/>
            <person name="Thomas B.C."/>
            <person name="Sharon I."/>
            <person name="Castelle C.J."/>
            <person name="Singh A."/>
            <person name="Wilkins M.J."/>
            <person name="Williams K.H."/>
            <person name="Banfield J.F."/>
        </authorList>
    </citation>
    <scope>NUCLEOTIDE SEQUENCE [LARGE SCALE GENOMIC DNA]</scope>
</reference>
<name>A0A0G0LQP3_9BACT</name>
<dbReference type="AlphaFoldDB" id="A0A0G0LQP3"/>
<dbReference type="SMART" id="SM00267">
    <property type="entry name" value="GGDEF"/>
    <property type="match status" value="1"/>
</dbReference>
<dbReference type="EMBL" id="LBVW01000003">
    <property type="protein sequence ID" value="KKQ94198.1"/>
    <property type="molecule type" value="Genomic_DNA"/>
</dbReference>
<evidence type="ECO:0000313" key="3">
    <source>
        <dbReference type="EMBL" id="KKQ94198.1"/>
    </source>
</evidence>
<dbReference type="InterPro" id="IPR000160">
    <property type="entry name" value="GGDEF_dom"/>
</dbReference>
<evidence type="ECO:0000313" key="4">
    <source>
        <dbReference type="Proteomes" id="UP000034932"/>
    </source>
</evidence>
<dbReference type="InterPro" id="IPR029787">
    <property type="entry name" value="Nucleotide_cyclase"/>
</dbReference>
<dbReference type="PANTHER" id="PTHR45138:SF9">
    <property type="entry name" value="DIGUANYLATE CYCLASE DGCM-RELATED"/>
    <property type="match status" value="1"/>
</dbReference>
<accession>A0A0G0LQP3</accession>
<feature type="domain" description="GGDEF" evidence="2">
    <location>
        <begin position="81"/>
        <end position="213"/>
    </location>
</feature>
<organism evidence="3 4">
    <name type="scientific">Candidatus Woesebacteria bacterium GW2011_GWB1_39_10b</name>
    <dbReference type="NCBI Taxonomy" id="1618573"/>
    <lineage>
        <taxon>Bacteria</taxon>
        <taxon>Candidatus Woeseibacteriota</taxon>
    </lineage>
</organism>
<dbReference type="InterPro" id="IPR043128">
    <property type="entry name" value="Rev_trsase/Diguanyl_cyclase"/>
</dbReference>
<dbReference type="CDD" id="cd01949">
    <property type="entry name" value="GGDEF"/>
    <property type="match status" value="1"/>
</dbReference>
<dbReference type="PANTHER" id="PTHR45138">
    <property type="entry name" value="REGULATORY COMPONENTS OF SENSORY TRANSDUCTION SYSTEM"/>
    <property type="match status" value="1"/>
</dbReference>
<dbReference type="SUPFAM" id="SSF55073">
    <property type="entry name" value="Nucleotide cyclase"/>
    <property type="match status" value="1"/>
</dbReference>
<dbReference type="InterPro" id="IPR050469">
    <property type="entry name" value="Diguanylate_Cyclase"/>
</dbReference>
<feature type="region of interest" description="Disordered" evidence="1">
    <location>
        <begin position="1"/>
        <end position="27"/>
    </location>
</feature>
<feature type="compositionally biased region" description="Basic and acidic residues" evidence="1">
    <location>
        <begin position="18"/>
        <end position="27"/>
    </location>
</feature>
<dbReference type="Proteomes" id="UP000034932">
    <property type="component" value="Unassembled WGS sequence"/>
</dbReference>
<evidence type="ECO:0000259" key="2">
    <source>
        <dbReference type="PROSITE" id="PS50887"/>
    </source>
</evidence>
<protein>
    <submittedName>
        <fullName evidence="3">Diguanylate cyclase</fullName>
    </submittedName>
</protein>
<dbReference type="PATRIC" id="fig|1618573.3.peg.189"/>
<dbReference type="Pfam" id="PF00990">
    <property type="entry name" value="GGDEF"/>
    <property type="match status" value="1"/>
</dbReference>
<dbReference type="NCBIfam" id="TIGR00254">
    <property type="entry name" value="GGDEF"/>
    <property type="match status" value="1"/>
</dbReference>
<dbReference type="GO" id="GO:0052621">
    <property type="term" value="F:diguanylate cyclase activity"/>
    <property type="evidence" value="ECO:0007669"/>
    <property type="project" value="TreeGrafter"/>
</dbReference>
<sequence length="213" mass="24479">MSEELTPNEPMGFSEEQINERQEKHSLMDPREKAIMDLEKDELIRKLKLAVEIDDLTGLLNRRGFNRYLEFYEAHSERTNEELSVMLIDLDRLKEINDSYGHATGDKVIQAIANTLKIGTRDADIVAHISGDEFEILLPATNTDEAESVAERLKESLLEIINNSLLWEIPEEVPINMSIGYAQRNKDEDISKTLERAETKMYEVKRSKGADRK</sequence>